<reference evidence="1" key="1">
    <citation type="submission" date="2018-02" db="EMBL/GenBank/DDBJ databases">
        <title>Rhizophora mucronata_Transcriptome.</title>
        <authorList>
            <person name="Meera S.P."/>
            <person name="Sreeshan A."/>
            <person name="Augustine A."/>
        </authorList>
    </citation>
    <scope>NUCLEOTIDE SEQUENCE</scope>
    <source>
        <tissue evidence="1">Leaf</tissue>
    </source>
</reference>
<protein>
    <submittedName>
        <fullName evidence="1">Uncharacterized protein</fullName>
    </submittedName>
</protein>
<name>A0A2P2JKJ8_RHIMU</name>
<dbReference type="EMBL" id="GGEC01013497">
    <property type="protein sequence ID" value="MBW93980.1"/>
    <property type="molecule type" value="Transcribed_RNA"/>
</dbReference>
<proteinExistence type="predicted"/>
<organism evidence="1">
    <name type="scientific">Rhizophora mucronata</name>
    <name type="common">Asiatic mangrove</name>
    <dbReference type="NCBI Taxonomy" id="61149"/>
    <lineage>
        <taxon>Eukaryota</taxon>
        <taxon>Viridiplantae</taxon>
        <taxon>Streptophyta</taxon>
        <taxon>Embryophyta</taxon>
        <taxon>Tracheophyta</taxon>
        <taxon>Spermatophyta</taxon>
        <taxon>Magnoliopsida</taxon>
        <taxon>eudicotyledons</taxon>
        <taxon>Gunneridae</taxon>
        <taxon>Pentapetalae</taxon>
        <taxon>rosids</taxon>
        <taxon>fabids</taxon>
        <taxon>Malpighiales</taxon>
        <taxon>Rhizophoraceae</taxon>
        <taxon>Rhizophora</taxon>
    </lineage>
</organism>
<accession>A0A2P2JKJ8</accession>
<evidence type="ECO:0000313" key="1">
    <source>
        <dbReference type="EMBL" id="MBW93980.1"/>
    </source>
</evidence>
<sequence length="17" mass="2007">MVIVWVWKMELGVLVGF</sequence>
<dbReference type="AlphaFoldDB" id="A0A2P2JKJ8"/>